<evidence type="ECO:0000313" key="2">
    <source>
        <dbReference type="EMBL" id="MEQ2593538.1"/>
    </source>
</evidence>
<dbReference type="SUPFAM" id="SSF47413">
    <property type="entry name" value="lambda repressor-like DNA-binding domains"/>
    <property type="match status" value="1"/>
</dbReference>
<dbReference type="Pfam" id="PF13443">
    <property type="entry name" value="HTH_26"/>
    <property type="match status" value="1"/>
</dbReference>
<evidence type="ECO:0000313" key="3">
    <source>
        <dbReference type="Proteomes" id="UP001494672"/>
    </source>
</evidence>
<dbReference type="Proteomes" id="UP001494672">
    <property type="component" value="Unassembled WGS sequence"/>
</dbReference>
<sequence length="65" mass="7523">MSVEYSKLWDILKNRNMKKIELQKAAKISGNILARLGNNEYVSMETIEKICRTLDCSADDILQFK</sequence>
<reference evidence="2 3" key="1">
    <citation type="submission" date="2024-04" db="EMBL/GenBank/DDBJ databases">
        <title>Human intestinal bacterial collection.</title>
        <authorList>
            <person name="Pauvert C."/>
            <person name="Hitch T.C.A."/>
            <person name="Clavel T."/>
        </authorList>
    </citation>
    <scope>NUCLEOTIDE SEQUENCE [LARGE SCALE GENOMIC DNA]</scope>
    <source>
        <strain evidence="2 3">CLA-AA-H181</strain>
    </source>
</reference>
<gene>
    <name evidence="2" type="ORF">AAAU18_11515</name>
</gene>
<comment type="caution">
    <text evidence="2">The sequence shown here is derived from an EMBL/GenBank/DDBJ whole genome shotgun (WGS) entry which is preliminary data.</text>
</comment>
<dbReference type="EMBL" id="JBBNGJ010000009">
    <property type="protein sequence ID" value="MEQ2593538.1"/>
    <property type="molecule type" value="Genomic_DNA"/>
</dbReference>
<accession>A0ABV1IBE0</accession>
<organism evidence="2 3">
    <name type="scientific">Coprococcus aceti</name>
    <dbReference type="NCBI Taxonomy" id="2981786"/>
    <lineage>
        <taxon>Bacteria</taxon>
        <taxon>Bacillati</taxon>
        <taxon>Bacillota</taxon>
        <taxon>Clostridia</taxon>
        <taxon>Lachnospirales</taxon>
        <taxon>Lachnospiraceae</taxon>
        <taxon>Coprococcus</taxon>
    </lineage>
</organism>
<evidence type="ECO:0000259" key="1">
    <source>
        <dbReference type="PROSITE" id="PS50943"/>
    </source>
</evidence>
<keyword evidence="3" id="KW-1185">Reference proteome</keyword>
<dbReference type="InterPro" id="IPR001387">
    <property type="entry name" value="Cro/C1-type_HTH"/>
</dbReference>
<proteinExistence type="predicted"/>
<feature type="domain" description="HTH cro/C1-type" evidence="1">
    <location>
        <begin position="8"/>
        <end position="61"/>
    </location>
</feature>
<name>A0ABV1IBE0_9FIRM</name>
<dbReference type="RefSeq" id="WP_022015336.1">
    <property type="nucleotide sequence ID" value="NZ_JBBNGJ010000009.1"/>
</dbReference>
<dbReference type="Gene3D" id="1.10.260.40">
    <property type="entry name" value="lambda repressor-like DNA-binding domains"/>
    <property type="match status" value="1"/>
</dbReference>
<dbReference type="InterPro" id="IPR010982">
    <property type="entry name" value="Lambda_DNA-bd_dom_sf"/>
</dbReference>
<protein>
    <submittedName>
        <fullName evidence="2">Helix-turn-helix transcriptional regulator</fullName>
    </submittedName>
</protein>
<dbReference type="PROSITE" id="PS50943">
    <property type="entry name" value="HTH_CROC1"/>
    <property type="match status" value="1"/>
</dbReference>